<comment type="similarity">
    <text evidence="2">Belongs to the FAD-binding oxidoreductase/transferase type 4 family.</text>
</comment>
<dbReference type="PANTHER" id="PTHR11748:SF111">
    <property type="entry name" value="D-LACTATE DEHYDROGENASE, MITOCHONDRIAL-RELATED"/>
    <property type="match status" value="1"/>
</dbReference>
<dbReference type="SUPFAM" id="SSF56176">
    <property type="entry name" value="FAD-binding/transporter-associated domain-like"/>
    <property type="match status" value="1"/>
</dbReference>
<keyword evidence="15" id="KW-1185">Reference proteome</keyword>
<dbReference type="Gene3D" id="1.10.45.10">
    <property type="entry name" value="Vanillyl-alcohol Oxidase, Chain A, domain 4"/>
    <property type="match status" value="1"/>
</dbReference>
<evidence type="ECO:0000313" key="14">
    <source>
        <dbReference type="EMBL" id="MBX7490992.1"/>
    </source>
</evidence>
<protein>
    <recommendedName>
        <fullName evidence="10">D-lactate dehydrogenase (cytochrome)</fullName>
        <ecNumber evidence="10">1.1.2.4</ecNumber>
    </recommendedName>
</protein>
<evidence type="ECO:0000256" key="3">
    <source>
        <dbReference type="ARBA" id="ARBA00022630"/>
    </source>
</evidence>
<dbReference type="Pfam" id="PF13183">
    <property type="entry name" value="Fer4_8"/>
    <property type="match status" value="1"/>
</dbReference>
<evidence type="ECO:0000256" key="10">
    <source>
        <dbReference type="ARBA" id="ARBA00038897"/>
    </source>
</evidence>
<evidence type="ECO:0000256" key="11">
    <source>
        <dbReference type="SAM" id="Coils"/>
    </source>
</evidence>
<evidence type="ECO:0000256" key="7">
    <source>
        <dbReference type="ARBA" id="ARBA00023002"/>
    </source>
</evidence>
<dbReference type="InterPro" id="IPR009051">
    <property type="entry name" value="Helical_ferredxn"/>
</dbReference>
<comment type="cofactor">
    <cofactor evidence="1">
        <name>FAD</name>
        <dbReference type="ChEBI" id="CHEBI:57692"/>
    </cofactor>
</comment>
<evidence type="ECO:0000256" key="2">
    <source>
        <dbReference type="ARBA" id="ARBA00008000"/>
    </source>
</evidence>
<dbReference type="InterPro" id="IPR017896">
    <property type="entry name" value="4Fe4S_Fe-S-bd"/>
</dbReference>
<keyword evidence="8" id="KW-0408">Iron</keyword>
<evidence type="ECO:0000313" key="15">
    <source>
        <dbReference type="Proteomes" id="UP000700059"/>
    </source>
</evidence>
<dbReference type="InterPro" id="IPR036318">
    <property type="entry name" value="FAD-bd_PCMH-like_sf"/>
</dbReference>
<dbReference type="Gene3D" id="3.30.70.2740">
    <property type="match status" value="1"/>
</dbReference>
<keyword evidence="7" id="KW-0560">Oxidoreductase</keyword>
<dbReference type="RefSeq" id="WP_221532280.1">
    <property type="nucleotide sequence ID" value="NZ_JAIGYP010000007.1"/>
</dbReference>
<organism evidence="14 15">
    <name type="scientific">Helicobacter turcicus</name>
    <dbReference type="NCBI Taxonomy" id="2867412"/>
    <lineage>
        <taxon>Bacteria</taxon>
        <taxon>Pseudomonadati</taxon>
        <taxon>Campylobacterota</taxon>
        <taxon>Epsilonproteobacteria</taxon>
        <taxon>Campylobacterales</taxon>
        <taxon>Helicobacteraceae</taxon>
        <taxon>Helicobacter</taxon>
    </lineage>
</organism>
<evidence type="ECO:0000259" key="12">
    <source>
        <dbReference type="PROSITE" id="PS51379"/>
    </source>
</evidence>
<evidence type="ECO:0000256" key="4">
    <source>
        <dbReference type="ARBA" id="ARBA00022723"/>
    </source>
</evidence>
<dbReference type="EMBL" id="JAIGYQ010000007">
    <property type="protein sequence ID" value="MBX7490992.1"/>
    <property type="molecule type" value="Genomic_DNA"/>
</dbReference>
<keyword evidence="3" id="KW-0285">Flavoprotein</keyword>
<keyword evidence="11" id="KW-0175">Coiled coil</keyword>
<dbReference type="PANTHER" id="PTHR11748">
    <property type="entry name" value="D-LACTATE DEHYDROGENASE"/>
    <property type="match status" value="1"/>
</dbReference>
<dbReference type="PROSITE" id="PS51379">
    <property type="entry name" value="4FE4S_FER_2"/>
    <property type="match status" value="1"/>
</dbReference>
<dbReference type="SUPFAM" id="SSF46548">
    <property type="entry name" value="alpha-helical ferredoxin"/>
    <property type="match status" value="1"/>
</dbReference>
<keyword evidence="6" id="KW-0809">Transit peptide</keyword>
<name>A0ABS7JNN7_9HELI</name>
<comment type="caution">
    <text evidence="14">The sequence shown here is derived from an EMBL/GenBank/DDBJ whole genome shotgun (WGS) entry which is preliminary data.</text>
</comment>
<dbReference type="InterPro" id="IPR006094">
    <property type="entry name" value="Oxid_FAD_bind_N"/>
</dbReference>
<dbReference type="InterPro" id="IPR016171">
    <property type="entry name" value="Vanillyl_alc_oxidase_C-sub2"/>
</dbReference>
<dbReference type="InterPro" id="IPR004113">
    <property type="entry name" value="FAD-bd_oxidored_4_C"/>
</dbReference>
<dbReference type="Pfam" id="PF02913">
    <property type="entry name" value="FAD-oxidase_C"/>
    <property type="match status" value="1"/>
</dbReference>
<dbReference type="PROSITE" id="PS00198">
    <property type="entry name" value="4FE4S_FER_1"/>
    <property type="match status" value="1"/>
</dbReference>
<dbReference type="Gene3D" id="3.30.465.10">
    <property type="match status" value="1"/>
</dbReference>
<dbReference type="PROSITE" id="PS51387">
    <property type="entry name" value="FAD_PCMH"/>
    <property type="match status" value="1"/>
</dbReference>
<evidence type="ECO:0000256" key="1">
    <source>
        <dbReference type="ARBA" id="ARBA00001974"/>
    </source>
</evidence>
<dbReference type="Gene3D" id="1.10.1060.10">
    <property type="entry name" value="Alpha-helical ferredoxin"/>
    <property type="match status" value="1"/>
</dbReference>
<keyword evidence="4" id="KW-0479">Metal-binding</keyword>
<evidence type="ECO:0000256" key="9">
    <source>
        <dbReference type="ARBA" id="ARBA00023014"/>
    </source>
</evidence>
<dbReference type="SUPFAM" id="SSF55103">
    <property type="entry name" value="FAD-linked oxidases, C-terminal domain"/>
    <property type="match status" value="1"/>
</dbReference>
<evidence type="ECO:0000256" key="8">
    <source>
        <dbReference type="ARBA" id="ARBA00023004"/>
    </source>
</evidence>
<evidence type="ECO:0000259" key="13">
    <source>
        <dbReference type="PROSITE" id="PS51387"/>
    </source>
</evidence>
<dbReference type="InterPro" id="IPR016166">
    <property type="entry name" value="FAD-bd_PCMH"/>
</dbReference>
<dbReference type="InterPro" id="IPR016164">
    <property type="entry name" value="FAD-linked_Oxase-like_C"/>
</dbReference>
<keyword evidence="5" id="KW-0274">FAD</keyword>
<evidence type="ECO:0000256" key="5">
    <source>
        <dbReference type="ARBA" id="ARBA00022827"/>
    </source>
</evidence>
<sequence length="932" mass="104496">MNFDSKFSAFVKEVKSACKEVFESYLLRYAFGVDASCYNYTPKLVINALNEEEVLSVLALVRKYGIAITFRAAGTSLSGQASSNSVLLIANKGFKGIKLNEDASIIECECGVIASEANEVLKPFGKKIGPDPATIATALMGGILNNNSSGMCCGVSQNSYHTIHSLRVVLLDGSILDTGDALSCENFCKTHKNLIKTLFSLREGILKDEDLKKLIKNKFKIKNTTGYSINALLDFSETRDIINHLFVGSEGTLGFVSKVRLKTIKDSAFKGCALLFFKNLEQTSRAVVSLARLPLVNALEMMDYACLSAVKDYEGVPNILKECKEGYTCLLLQSIADSAKELDKNLTELKEHLKDLKLAFEPLISTEQNEFDSWWKIRKGLLPIVAGARKKQTTVITEDLCFKIEDFCEGAELIKTLFEKYGFEGVIFGHALSGNLHFIITPNLNDQVQYENFSALVCEMSEKVSLMQGSIKAEHGTGRMVAPFVELEWGSKAYEINKAIKTAFDPLRLLNPDVIISDDKEIYKKNLKAMNAIENLPLESELINRCMECGFCEKNCPSKDITLTPRQRIAVLREVSRLNALNDFSKANQLLKEYEYYGVQTCAACSRCLDLCPLNIDTAKIALTLRKSLNAKFLPLAQKAYENFDRLLSFAKFGVSLTNGASRIFGEKRLSKISSFGHKFHLPYIPEKMPLANSYILESKFEFDEKIVYFSACSNRIFKPNLKSFQDQRSLQEVVESLCLKAQISVLYPSNLSKMCCGKFFENFPSIKDKNSEYLKAELFELSLKGKLRIVVDHSSCFYEMFKNFKDLQVLDLSEFLFSIASKLKLRKGDKRILVHKLCLLKKLDKAHFIEDLARLCSDEVGVIRSFECCGFAGDKGFFTPELNQSATRNLKFETKDYDLGVSSSCTCEIGLNSYCELDFVHIAYLLDALST</sequence>
<dbReference type="EC" id="1.1.2.4" evidence="10"/>
<proteinExistence type="inferred from homology"/>
<dbReference type="Proteomes" id="UP000700059">
    <property type="component" value="Unassembled WGS sequence"/>
</dbReference>
<keyword evidence="9" id="KW-0411">Iron-sulfur</keyword>
<dbReference type="InterPro" id="IPR016169">
    <property type="entry name" value="FAD-bd_PCMH_sub2"/>
</dbReference>
<feature type="domain" description="4Fe-4S ferredoxin-type" evidence="12">
    <location>
        <begin position="536"/>
        <end position="566"/>
    </location>
</feature>
<dbReference type="InterPro" id="IPR017900">
    <property type="entry name" value="4Fe4S_Fe_S_CS"/>
</dbReference>
<evidence type="ECO:0000256" key="6">
    <source>
        <dbReference type="ARBA" id="ARBA00022946"/>
    </source>
</evidence>
<dbReference type="Pfam" id="PF01565">
    <property type="entry name" value="FAD_binding_4"/>
    <property type="match status" value="1"/>
</dbReference>
<feature type="domain" description="FAD-binding PCMH-type" evidence="13">
    <location>
        <begin position="38"/>
        <end position="266"/>
    </location>
</feature>
<gene>
    <name evidence="14" type="ORF">K4G57_05890</name>
</gene>
<dbReference type="Gene3D" id="3.30.70.2190">
    <property type="match status" value="1"/>
</dbReference>
<reference evidence="14 15" key="1">
    <citation type="submission" date="2021-08" db="EMBL/GenBank/DDBJ databases">
        <title>Helicobacter spp. isolated from feces of Anatolian Ground Squirrel (Spermophilus xanthoprymnus) in Turkey.</title>
        <authorList>
            <person name="Aydin F."/>
            <person name="Abay S."/>
            <person name="Kayman T."/>
            <person name="Karakaya E."/>
            <person name="Saticioglu I.B."/>
        </authorList>
    </citation>
    <scope>NUCLEOTIDE SEQUENCE [LARGE SCALE GENOMIC DNA]</scope>
    <source>
        <strain evidence="14 15">Faydin-H70</strain>
    </source>
</reference>
<accession>A0ABS7JNN7</accession>
<feature type="coiled-coil region" evidence="11">
    <location>
        <begin position="332"/>
        <end position="359"/>
    </location>
</feature>